<name>A0A9P4TVJ2_9PEZI</name>
<keyword evidence="1" id="KW-0175">Coiled coil</keyword>
<protein>
    <recommendedName>
        <fullName evidence="3">Up-regulated during septation protein 1 domain-containing protein</fullName>
    </recommendedName>
</protein>
<dbReference type="EMBL" id="MU007075">
    <property type="protein sequence ID" value="KAF2424419.1"/>
    <property type="molecule type" value="Genomic_DNA"/>
</dbReference>
<evidence type="ECO:0000256" key="1">
    <source>
        <dbReference type="SAM" id="Coils"/>
    </source>
</evidence>
<dbReference type="OrthoDB" id="5429395at2759"/>
<evidence type="ECO:0000313" key="5">
    <source>
        <dbReference type="Proteomes" id="UP000800235"/>
    </source>
</evidence>
<feature type="coiled-coil region" evidence="1">
    <location>
        <begin position="519"/>
        <end position="546"/>
    </location>
</feature>
<sequence>MTHIANCMRRGFDKLEVVYIMGETPSTSSALLTDRGISRHLGHETVPPREDSLSLVPSRVWPRPPSRAQELPLATFFVNKKDMALATRHSSNSLTDTAATKEIQHIWRRGGSLSRRRNISVPELTGKFSDKNLNLPNRGYFMDSPTIPGRPPLEHITGNMVRHERSSSAPGTWRDCAFGDAMTSCVEWPSVVDESGRSTTPRTQWASVPPIKMTEKSRTLYHPTRPLSPILSPVEGTTPTTAVHISPFSPRFIPDIPPQVPPKHSPVGSSPAGRKGFLTSKVSRPWLRKTPSKNSLELGVETIGADPSKLTKRSHEALKVTSSSPKAALKQASESLMLANSPPTSASSSPTGKVKEGGSPTVTFLDETSVTDRDKAIERSLKRMKSQPVMSKPSTPQSLFNVIELPPLCKPAEQDLKSPQLPTGLRPKEALTALPEHEKALLRKQATSQAEQFEILGAQHVSSLSRELRALDERCDYLRKTYKSLRSGRQKLHTRMISYLKSESLIFSRERLLQQQEALIELDNSIDDWVEKLERAENRRLRLRQKLLEHVAGAMALTMAHHSAQQLEEPTTPPRSPAYSLEVVSPKPLRLGRKGVESIKIYADNQVLNLFNDIEQVVEKMCESC</sequence>
<proteinExistence type="predicted"/>
<dbReference type="AlphaFoldDB" id="A0A9P4TVJ2"/>
<feature type="region of interest" description="Disordered" evidence="2">
    <location>
        <begin position="307"/>
        <end position="364"/>
    </location>
</feature>
<feature type="domain" description="Up-regulated during septation protein 1" evidence="3">
    <location>
        <begin position="441"/>
        <end position="558"/>
    </location>
</feature>
<accession>A0A9P4TVJ2</accession>
<dbReference type="Proteomes" id="UP000800235">
    <property type="component" value="Unassembled WGS sequence"/>
</dbReference>
<organism evidence="4 5">
    <name type="scientific">Tothia fuscella</name>
    <dbReference type="NCBI Taxonomy" id="1048955"/>
    <lineage>
        <taxon>Eukaryota</taxon>
        <taxon>Fungi</taxon>
        <taxon>Dikarya</taxon>
        <taxon>Ascomycota</taxon>
        <taxon>Pezizomycotina</taxon>
        <taxon>Dothideomycetes</taxon>
        <taxon>Pleosporomycetidae</taxon>
        <taxon>Venturiales</taxon>
        <taxon>Cylindrosympodiaceae</taxon>
        <taxon>Tothia</taxon>
    </lineage>
</organism>
<evidence type="ECO:0000256" key="2">
    <source>
        <dbReference type="SAM" id="MobiDB-lite"/>
    </source>
</evidence>
<feature type="compositionally biased region" description="Low complexity" evidence="2">
    <location>
        <begin position="341"/>
        <end position="351"/>
    </location>
</feature>
<evidence type="ECO:0000259" key="3">
    <source>
        <dbReference type="Pfam" id="PF15456"/>
    </source>
</evidence>
<keyword evidence="5" id="KW-1185">Reference proteome</keyword>
<dbReference type="InterPro" id="IPR029191">
    <property type="entry name" value="Uds1"/>
</dbReference>
<dbReference type="Pfam" id="PF15456">
    <property type="entry name" value="Uds1"/>
    <property type="match status" value="1"/>
</dbReference>
<gene>
    <name evidence="4" type="ORF">EJ08DRAFT_700775</name>
</gene>
<reference evidence="4" key="1">
    <citation type="journal article" date="2020" name="Stud. Mycol.">
        <title>101 Dothideomycetes genomes: a test case for predicting lifestyles and emergence of pathogens.</title>
        <authorList>
            <person name="Haridas S."/>
            <person name="Albert R."/>
            <person name="Binder M."/>
            <person name="Bloem J."/>
            <person name="Labutti K."/>
            <person name="Salamov A."/>
            <person name="Andreopoulos B."/>
            <person name="Baker S."/>
            <person name="Barry K."/>
            <person name="Bills G."/>
            <person name="Bluhm B."/>
            <person name="Cannon C."/>
            <person name="Castanera R."/>
            <person name="Culley D."/>
            <person name="Daum C."/>
            <person name="Ezra D."/>
            <person name="Gonzalez J."/>
            <person name="Henrissat B."/>
            <person name="Kuo A."/>
            <person name="Liang C."/>
            <person name="Lipzen A."/>
            <person name="Lutzoni F."/>
            <person name="Magnuson J."/>
            <person name="Mondo S."/>
            <person name="Nolan M."/>
            <person name="Ohm R."/>
            <person name="Pangilinan J."/>
            <person name="Park H.-J."/>
            <person name="Ramirez L."/>
            <person name="Alfaro M."/>
            <person name="Sun H."/>
            <person name="Tritt A."/>
            <person name="Yoshinaga Y."/>
            <person name="Zwiers L.-H."/>
            <person name="Turgeon B."/>
            <person name="Goodwin S."/>
            <person name="Spatafora J."/>
            <person name="Crous P."/>
            <person name="Grigoriev I."/>
        </authorList>
    </citation>
    <scope>NUCLEOTIDE SEQUENCE</scope>
    <source>
        <strain evidence="4">CBS 130266</strain>
    </source>
</reference>
<comment type="caution">
    <text evidence="4">The sequence shown here is derived from an EMBL/GenBank/DDBJ whole genome shotgun (WGS) entry which is preliminary data.</text>
</comment>
<evidence type="ECO:0000313" key="4">
    <source>
        <dbReference type="EMBL" id="KAF2424419.1"/>
    </source>
</evidence>